<dbReference type="GO" id="GO:0000932">
    <property type="term" value="C:P-body"/>
    <property type="evidence" value="ECO:0007669"/>
    <property type="project" value="TreeGrafter"/>
</dbReference>
<organism evidence="9 10">
    <name type="scientific">Multifurca ochricompacta</name>
    <dbReference type="NCBI Taxonomy" id="376703"/>
    <lineage>
        <taxon>Eukaryota</taxon>
        <taxon>Fungi</taxon>
        <taxon>Dikarya</taxon>
        <taxon>Basidiomycota</taxon>
        <taxon>Agaricomycotina</taxon>
        <taxon>Agaricomycetes</taxon>
        <taxon>Russulales</taxon>
        <taxon>Russulaceae</taxon>
        <taxon>Multifurca</taxon>
    </lineage>
</organism>
<dbReference type="Pfam" id="PF12701">
    <property type="entry name" value="LSM14"/>
    <property type="match status" value="1"/>
</dbReference>
<dbReference type="SMART" id="SM01271">
    <property type="entry name" value="LSM14"/>
    <property type="match status" value="1"/>
</dbReference>
<dbReference type="InterPro" id="IPR010920">
    <property type="entry name" value="LSM_dom_sf"/>
</dbReference>
<feature type="domain" description="FFD box profile" evidence="6">
    <location>
        <begin position="278"/>
        <end position="294"/>
    </location>
</feature>
<dbReference type="SUPFAM" id="SSF50182">
    <property type="entry name" value="Sm-like ribonucleoproteins"/>
    <property type="match status" value="1"/>
</dbReference>
<dbReference type="InterPro" id="IPR047575">
    <property type="entry name" value="Sm"/>
</dbReference>
<feature type="domain" description="TFG box profile" evidence="7">
    <location>
        <begin position="311"/>
        <end position="331"/>
    </location>
</feature>
<evidence type="ECO:0000256" key="4">
    <source>
        <dbReference type="SAM" id="Phobius"/>
    </source>
</evidence>
<feature type="short sequence motif" description="TFG box" evidence="2">
    <location>
        <begin position="311"/>
        <end position="331"/>
    </location>
</feature>
<dbReference type="PANTHER" id="PTHR13586:SF0">
    <property type="entry name" value="TRAILER HITCH, ISOFORM H"/>
    <property type="match status" value="1"/>
</dbReference>
<proteinExistence type="predicted"/>
<evidence type="ECO:0000256" key="1">
    <source>
        <dbReference type="PROSITE-ProRule" id="PRU00846"/>
    </source>
</evidence>
<dbReference type="SMART" id="SM01199">
    <property type="entry name" value="FDF"/>
    <property type="match status" value="1"/>
</dbReference>
<dbReference type="Proteomes" id="UP001203297">
    <property type="component" value="Unassembled WGS sequence"/>
</dbReference>
<feature type="region of interest" description="Disordered" evidence="3">
    <location>
        <begin position="80"/>
        <end position="179"/>
    </location>
</feature>
<reference evidence="9" key="1">
    <citation type="journal article" date="2022" name="New Phytol.">
        <title>Evolutionary transition to the ectomycorrhizal habit in the genomes of a hyperdiverse lineage of mushroom-forming fungi.</title>
        <authorList>
            <person name="Looney B."/>
            <person name="Miyauchi S."/>
            <person name="Morin E."/>
            <person name="Drula E."/>
            <person name="Courty P.E."/>
            <person name="Kohler A."/>
            <person name="Kuo A."/>
            <person name="LaButti K."/>
            <person name="Pangilinan J."/>
            <person name="Lipzen A."/>
            <person name="Riley R."/>
            <person name="Andreopoulos W."/>
            <person name="He G."/>
            <person name="Johnson J."/>
            <person name="Nolan M."/>
            <person name="Tritt A."/>
            <person name="Barry K.W."/>
            <person name="Grigoriev I.V."/>
            <person name="Nagy L.G."/>
            <person name="Hibbett D."/>
            <person name="Henrissat B."/>
            <person name="Matheny P.B."/>
            <person name="Labbe J."/>
            <person name="Martin F.M."/>
        </authorList>
    </citation>
    <scope>NUCLEOTIDE SEQUENCE</scope>
    <source>
        <strain evidence="9">BPL690</strain>
    </source>
</reference>
<evidence type="ECO:0000256" key="3">
    <source>
        <dbReference type="SAM" id="MobiDB-lite"/>
    </source>
</evidence>
<keyword evidence="4" id="KW-1133">Transmembrane helix</keyword>
<feature type="region of interest" description="Disordered" evidence="3">
    <location>
        <begin position="364"/>
        <end position="385"/>
    </location>
</feature>
<dbReference type="SUPFAM" id="SSF81995">
    <property type="entry name" value="beta-sandwich domain of Sec23/24"/>
    <property type="match status" value="1"/>
</dbReference>
<dbReference type="InterPro" id="IPR025768">
    <property type="entry name" value="TFG_box"/>
</dbReference>
<dbReference type="InterPro" id="IPR025609">
    <property type="entry name" value="Lsm14-like_N"/>
</dbReference>
<dbReference type="GO" id="GO:0003729">
    <property type="term" value="F:mRNA binding"/>
    <property type="evidence" value="ECO:0007669"/>
    <property type="project" value="TreeGrafter"/>
</dbReference>
<gene>
    <name evidence="9" type="ORF">B0F90DRAFT_1665616</name>
</gene>
<feature type="short sequence motif" description="FFD box" evidence="1">
    <location>
        <begin position="278"/>
        <end position="294"/>
    </location>
</feature>
<comment type="caution">
    <text evidence="9">The sequence shown here is derived from an EMBL/GenBank/DDBJ whole genome shotgun (WGS) entry which is preliminary data.</text>
</comment>
<dbReference type="Pfam" id="PF09532">
    <property type="entry name" value="FDF"/>
    <property type="match status" value="1"/>
</dbReference>
<feature type="domain" description="Sm" evidence="8">
    <location>
        <begin position="1"/>
        <end position="80"/>
    </location>
</feature>
<feature type="compositionally biased region" description="Polar residues" evidence="3">
    <location>
        <begin position="288"/>
        <end position="298"/>
    </location>
</feature>
<feature type="compositionally biased region" description="Low complexity" evidence="3">
    <location>
        <begin position="105"/>
        <end position="154"/>
    </location>
</feature>
<accession>A0AAD4MA41</accession>
<evidence type="ECO:0000259" key="8">
    <source>
        <dbReference type="PROSITE" id="PS52002"/>
    </source>
</evidence>
<feature type="domain" description="DFDF" evidence="5">
    <location>
        <begin position="227"/>
        <end position="263"/>
    </location>
</feature>
<dbReference type="InterPro" id="IPR025762">
    <property type="entry name" value="DFDF"/>
</dbReference>
<dbReference type="GO" id="GO:0033962">
    <property type="term" value="P:P-body assembly"/>
    <property type="evidence" value="ECO:0007669"/>
    <property type="project" value="TreeGrafter"/>
</dbReference>
<protein>
    <submittedName>
        <fullName evidence="9">Scd6-like Sm domain-containing protein</fullName>
    </submittedName>
</protein>
<evidence type="ECO:0000259" key="7">
    <source>
        <dbReference type="PROSITE" id="PS51536"/>
    </source>
</evidence>
<feature type="compositionally biased region" description="Basic residues" evidence="3">
    <location>
        <begin position="364"/>
        <end position="376"/>
    </location>
</feature>
<keyword evidence="10" id="KW-1185">Reference proteome</keyword>
<evidence type="ECO:0000259" key="6">
    <source>
        <dbReference type="PROSITE" id="PS51513"/>
    </source>
</evidence>
<dbReference type="InterPro" id="IPR025761">
    <property type="entry name" value="FFD_box"/>
</dbReference>
<feature type="transmembrane region" description="Helical" evidence="4">
    <location>
        <begin position="344"/>
        <end position="364"/>
    </location>
</feature>
<dbReference type="Gene3D" id="2.30.30.100">
    <property type="match status" value="1"/>
</dbReference>
<feature type="compositionally biased region" description="Polar residues" evidence="3">
    <location>
        <begin position="198"/>
        <end position="208"/>
    </location>
</feature>
<dbReference type="PROSITE" id="PS51513">
    <property type="entry name" value="FFD"/>
    <property type="match status" value="1"/>
</dbReference>
<evidence type="ECO:0000313" key="9">
    <source>
        <dbReference type="EMBL" id="KAI0306250.1"/>
    </source>
</evidence>
<dbReference type="PANTHER" id="PTHR13586">
    <property type="entry name" value="SCD6 PROTEIN-RELATED"/>
    <property type="match status" value="1"/>
</dbReference>
<dbReference type="GO" id="GO:0034063">
    <property type="term" value="P:stress granule assembly"/>
    <property type="evidence" value="ECO:0007669"/>
    <property type="project" value="TreeGrafter"/>
</dbReference>
<dbReference type="PROSITE" id="PS51536">
    <property type="entry name" value="TFG"/>
    <property type="match status" value="1"/>
</dbReference>
<evidence type="ECO:0000313" key="10">
    <source>
        <dbReference type="Proteomes" id="UP001203297"/>
    </source>
</evidence>
<dbReference type="EMBL" id="WTXG01000003">
    <property type="protein sequence ID" value="KAI0306250.1"/>
    <property type="molecule type" value="Genomic_DNA"/>
</dbReference>
<keyword evidence="4" id="KW-0812">Transmembrane</keyword>
<dbReference type="PROSITE" id="PS52002">
    <property type="entry name" value="SM"/>
    <property type="match status" value="1"/>
</dbReference>
<dbReference type="AlphaFoldDB" id="A0AAD4MA41"/>
<feature type="region of interest" description="Disordered" evidence="3">
    <location>
        <begin position="197"/>
        <end position="333"/>
    </location>
</feature>
<dbReference type="InterPro" id="IPR019050">
    <property type="entry name" value="FDF_dom"/>
</dbReference>
<feature type="compositionally biased region" description="Acidic residues" evidence="3">
    <location>
        <begin position="265"/>
        <end position="274"/>
    </location>
</feature>
<keyword evidence="4" id="KW-0472">Membrane</keyword>
<evidence type="ECO:0000259" key="5">
    <source>
        <dbReference type="PROSITE" id="PS51512"/>
    </source>
</evidence>
<dbReference type="PROSITE" id="PS51512">
    <property type="entry name" value="DFDF"/>
    <property type="match status" value="1"/>
</dbReference>
<evidence type="ECO:0000256" key="2">
    <source>
        <dbReference type="PROSITE-ProRule" id="PRU00869"/>
    </source>
</evidence>
<name>A0AAD4MA41_9AGAM</name>
<dbReference type="CDD" id="cd01736">
    <property type="entry name" value="LSm14_N"/>
    <property type="match status" value="1"/>
</dbReference>
<feature type="compositionally biased region" description="Basic and acidic residues" evidence="3">
    <location>
        <begin position="314"/>
        <end position="323"/>
    </location>
</feature>
<sequence length="385" mass="40696">MALSFIGKPISLISHSDVRYRGILAGIDPAASTIQLSNVYSMGTEMRRPPSEFIPPVQEPYQYIIFRASEVKDLSVDEPAPLRSVHDDPAVLGASAPTAANGYSQYPPTVAPVAQPVPQQQPRQQPYAPQQPQQQPQQPQQPQQQQQQQQQQPQPATPGPARSGGSDGRRTANFNGSGSVQTAAASLETVGRALGDLRNSTASANPNVNSRGGGGGRRGGNNSNRDVKVGDIRVPTTDFDFEGSNARFDKSAIAPPSSAKVEGGNTEEGEVQEEEAPKAYNPGKSFFDSLSSSTQAQPPVQRGSGRGGRGGGRNRREEEREKNVATFGEPGGVGLMGPELQLSAAAMVPAGAIVLSVSASIAAGRRRRVLQHKRKEKYGVGSSVS</sequence>